<evidence type="ECO:0000313" key="2">
    <source>
        <dbReference type="EMBL" id="TIC62461.1"/>
    </source>
</evidence>
<reference evidence="3 4" key="1">
    <citation type="submission" date="2019-03" db="EMBL/GenBank/DDBJ databases">
        <title>Sequencing 25 genomes of Wallemia mellicola.</title>
        <authorList>
            <person name="Gostincar C."/>
        </authorList>
    </citation>
    <scope>NUCLEOTIDE SEQUENCE [LARGE SCALE GENOMIC DNA]</scope>
    <source>
        <strain evidence="1 3">EXF-1274</strain>
        <strain evidence="2 4">EXF-757</strain>
    </source>
</reference>
<evidence type="ECO:0000313" key="1">
    <source>
        <dbReference type="EMBL" id="TIC60432.1"/>
    </source>
</evidence>
<dbReference type="AlphaFoldDB" id="A0A4T0MA03"/>
<evidence type="ECO:0000313" key="4">
    <source>
        <dbReference type="Proteomes" id="UP000310708"/>
    </source>
</evidence>
<dbReference type="Proteomes" id="UP000309601">
    <property type="component" value="Unassembled WGS sequence"/>
</dbReference>
<dbReference type="EMBL" id="SPRW01000086">
    <property type="protein sequence ID" value="TIC60432.1"/>
    <property type="molecule type" value="Genomic_DNA"/>
</dbReference>
<comment type="caution">
    <text evidence="2">The sequence shown here is derived from an EMBL/GenBank/DDBJ whole genome shotgun (WGS) entry which is preliminary data.</text>
</comment>
<proteinExistence type="predicted"/>
<dbReference type="Proteomes" id="UP000310708">
    <property type="component" value="Unassembled WGS sequence"/>
</dbReference>
<gene>
    <name evidence="2" type="ORF">E3Q01_03921</name>
    <name evidence="1" type="ORF">E3Q02_04298</name>
</gene>
<evidence type="ECO:0000313" key="3">
    <source>
        <dbReference type="Proteomes" id="UP000309601"/>
    </source>
</evidence>
<name>A0A4T0MA03_9BASI</name>
<feature type="non-terminal residue" evidence="2">
    <location>
        <position position="119"/>
    </location>
</feature>
<sequence length="119" mass="13864">MNNPLDIIKLTKEEEFLHWKAHIKIFAEDENSTDILYGRINLSNAVELINRNNQYSEETQMKIDQTTPSNEDTINAENIYKKGNRRLFNILIKSISTDIYNRIDIDSETNNASALFQDI</sequence>
<organism evidence="2 4">
    <name type="scientific">Wallemia mellicola</name>
    <dbReference type="NCBI Taxonomy" id="1708541"/>
    <lineage>
        <taxon>Eukaryota</taxon>
        <taxon>Fungi</taxon>
        <taxon>Dikarya</taxon>
        <taxon>Basidiomycota</taxon>
        <taxon>Wallemiomycotina</taxon>
        <taxon>Wallemiomycetes</taxon>
        <taxon>Wallemiales</taxon>
        <taxon>Wallemiaceae</taxon>
        <taxon>Wallemia</taxon>
    </lineage>
</organism>
<protein>
    <submittedName>
        <fullName evidence="2">Uncharacterized protein</fullName>
    </submittedName>
</protein>
<dbReference type="EMBL" id="SPRX01000069">
    <property type="protein sequence ID" value="TIC62461.1"/>
    <property type="molecule type" value="Genomic_DNA"/>
</dbReference>
<accession>A0A4T0MA03</accession>